<dbReference type="GO" id="GO:0008270">
    <property type="term" value="F:zinc ion binding"/>
    <property type="evidence" value="ECO:0007669"/>
    <property type="project" value="UniProtKB-KW"/>
</dbReference>
<dbReference type="AlphaFoldDB" id="A0AAV0EHX5"/>
<dbReference type="EMBL" id="CAMAPF010000923">
    <property type="protein sequence ID" value="CAH9122117.1"/>
    <property type="molecule type" value="Genomic_DNA"/>
</dbReference>
<dbReference type="PANTHER" id="PTHR47035">
    <property type="entry name" value="OS11G0150450 PROTEIN"/>
    <property type="match status" value="1"/>
</dbReference>
<comment type="caution">
    <text evidence="4">The sequence shown here is derived from an EMBL/GenBank/DDBJ whole genome shotgun (WGS) entry which is preliminary data.</text>
</comment>
<dbReference type="PANTHER" id="PTHR47035:SF3">
    <property type="entry name" value="OS11G0150450 PROTEIN"/>
    <property type="match status" value="1"/>
</dbReference>
<dbReference type="InterPro" id="IPR053070">
    <property type="entry name" value="RING-type_E3_ubiquitin-ligase"/>
</dbReference>
<proteinExistence type="predicted"/>
<reference evidence="4" key="1">
    <citation type="submission" date="2022-07" db="EMBL/GenBank/DDBJ databases">
        <authorList>
            <person name="Macas J."/>
            <person name="Novak P."/>
            <person name="Neumann P."/>
        </authorList>
    </citation>
    <scope>NUCLEOTIDE SEQUENCE</scope>
</reference>
<dbReference type="PROSITE" id="PS50089">
    <property type="entry name" value="ZF_RING_2"/>
    <property type="match status" value="1"/>
</dbReference>
<keyword evidence="1" id="KW-0479">Metal-binding</keyword>
<keyword evidence="5" id="KW-1185">Reference proteome</keyword>
<dbReference type="Proteomes" id="UP001152523">
    <property type="component" value="Unassembled WGS sequence"/>
</dbReference>
<gene>
    <name evidence="4" type="ORF">CEPIT_LOCUS24230</name>
</gene>
<evidence type="ECO:0000313" key="4">
    <source>
        <dbReference type="EMBL" id="CAH9122117.1"/>
    </source>
</evidence>
<evidence type="ECO:0000259" key="3">
    <source>
        <dbReference type="PROSITE" id="PS50089"/>
    </source>
</evidence>
<dbReference type="Pfam" id="PF13639">
    <property type="entry name" value="zf-RING_2"/>
    <property type="match status" value="1"/>
</dbReference>
<dbReference type="InterPro" id="IPR013083">
    <property type="entry name" value="Znf_RING/FYVE/PHD"/>
</dbReference>
<evidence type="ECO:0000313" key="5">
    <source>
        <dbReference type="Proteomes" id="UP001152523"/>
    </source>
</evidence>
<keyword evidence="2" id="KW-1133">Transmembrane helix</keyword>
<keyword evidence="1" id="KW-0862">Zinc</keyword>
<evidence type="ECO:0000256" key="1">
    <source>
        <dbReference type="PROSITE-ProRule" id="PRU00175"/>
    </source>
</evidence>
<dbReference type="Gene3D" id="3.30.40.10">
    <property type="entry name" value="Zinc/RING finger domain, C3HC4 (zinc finger)"/>
    <property type="match status" value="1"/>
</dbReference>
<dbReference type="SUPFAM" id="SSF57850">
    <property type="entry name" value="RING/U-box"/>
    <property type="match status" value="1"/>
</dbReference>
<keyword evidence="2" id="KW-0812">Transmembrane</keyword>
<organism evidence="4 5">
    <name type="scientific">Cuscuta epithymum</name>
    <dbReference type="NCBI Taxonomy" id="186058"/>
    <lineage>
        <taxon>Eukaryota</taxon>
        <taxon>Viridiplantae</taxon>
        <taxon>Streptophyta</taxon>
        <taxon>Embryophyta</taxon>
        <taxon>Tracheophyta</taxon>
        <taxon>Spermatophyta</taxon>
        <taxon>Magnoliopsida</taxon>
        <taxon>eudicotyledons</taxon>
        <taxon>Gunneridae</taxon>
        <taxon>Pentapetalae</taxon>
        <taxon>asterids</taxon>
        <taxon>lamiids</taxon>
        <taxon>Solanales</taxon>
        <taxon>Convolvulaceae</taxon>
        <taxon>Cuscuteae</taxon>
        <taxon>Cuscuta</taxon>
        <taxon>Cuscuta subgen. Cuscuta</taxon>
    </lineage>
</organism>
<feature type="domain" description="RING-type" evidence="3">
    <location>
        <begin position="79"/>
        <end position="121"/>
    </location>
</feature>
<feature type="transmembrane region" description="Helical" evidence="2">
    <location>
        <begin position="6"/>
        <end position="27"/>
    </location>
</feature>
<name>A0AAV0EHX5_9ASTE</name>
<dbReference type="InterPro" id="IPR001841">
    <property type="entry name" value="Znf_RING"/>
</dbReference>
<dbReference type="SMART" id="SM00184">
    <property type="entry name" value="RING"/>
    <property type="match status" value="1"/>
</dbReference>
<accession>A0AAV0EHX5</accession>
<keyword evidence="2" id="KW-0472">Membrane</keyword>
<sequence>MASSEINLVMTAIAFGISSMFIVYVCARLICARILLYYNPSDHTIIERGGNGLDPFVINSFPRKKYSDACFTSIQDAQCTICLEDYQSEDNLCILPSCAHYFHTACIDLWFRQNSTCPVCRISLQQLPGKRPFTQPFSSSVVRSPRHVCSMFTSSRTHNNEQTIVMDGGVSSV</sequence>
<protein>
    <recommendedName>
        <fullName evidence="3">RING-type domain-containing protein</fullName>
    </recommendedName>
</protein>
<keyword evidence="1" id="KW-0863">Zinc-finger</keyword>
<evidence type="ECO:0000256" key="2">
    <source>
        <dbReference type="SAM" id="Phobius"/>
    </source>
</evidence>